<evidence type="ECO:0000313" key="2">
    <source>
        <dbReference type="Proteomes" id="UP000815325"/>
    </source>
</evidence>
<name>A0ABQ7FYI3_DUNSA</name>
<keyword evidence="2" id="KW-1185">Reference proteome</keyword>
<sequence>MFWCLSSSLSLHSSVKHYASPYTILKMKGHDQDCSSCWKLGASLPIQGDELRLGHPQIEQNKVGSQEQQVKARDFPHARSKYEHHLNSFN</sequence>
<organism evidence="1 2">
    <name type="scientific">Dunaliella salina</name>
    <name type="common">Green alga</name>
    <name type="synonym">Protococcus salinus</name>
    <dbReference type="NCBI Taxonomy" id="3046"/>
    <lineage>
        <taxon>Eukaryota</taxon>
        <taxon>Viridiplantae</taxon>
        <taxon>Chlorophyta</taxon>
        <taxon>core chlorophytes</taxon>
        <taxon>Chlorophyceae</taxon>
        <taxon>CS clade</taxon>
        <taxon>Chlamydomonadales</taxon>
        <taxon>Dunaliellaceae</taxon>
        <taxon>Dunaliella</taxon>
    </lineage>
</organism>
<protein>
    <recommendedName>
        <fullName evidence="3">Encoded protein</fullName>
    </recommendedName>
</protein>
<evidence type="ECO:0008006" key="3">
    <source>
        <dbReference type="Google" id="ProtNLM"/>
    </source>
</evidence>
<proteinExistence type="predicted"/>
<accession>A0ABQ7FYI3</accession>
<reference evidence="1" key="1">
    <citation type="submission" date="2017-08" db="EMBL/GenBank/DDBJ databases">
        <authorList>
            <person name="Polle J.E."/>
            <person name="Barry K."/>
            <person name="Cushman J."/>
            <person name="Schmutz J."/>
            <person name="Tran D."/>
            <person name="Hathwaick L.T."/>
            <person name="Yim W.C."/>
            <person name="Jenkins J."/>
            <person name="Mckie-Krisberg Z.M."/>
            <person name="Prochnik S."/>
            <person name="Lindquist E."/>
            <person name="Dockter R.B."/>
            <person name="Adam C."/>
            <person name="Molina H."/>
            <person name="Bunkerborg J."/>
            <person name="Jin E."/>
            <person name="Buchheim M."/>
            <person name="Magnuson J."/>
        </authorList>
    </citation>
    <scope>NUCLEOTIDE SEQUENCE</scope>
    <source>
        <strain evidence="1">CCAP 19/18</strain>
    </source>
</reference>
<comment type="caution">
    <text evidence="1">The sequence shown here is derived from an EMBL/GenBank/DDBJ whole genome shotgun (WGS) entry which is preliminary data.</text>
</comment>
<dbReference type="Proteomes" id="UP000815325">
    <property type="component" value="Unassembled WGS sequence"/>
</dbReference>
<evidence type="ECO:0000313" key="1">
    <source>
        <dbReference type="EMBL" id="KAF5827420.1"/>
    </source>
</evidence>
<dbReference type="EMBL" id="MU070510">
    <property type="protein sequence ID" value="KAF5827420.1"/>
    <property type="molecule type" value="Genomic_DNA"/>
</dbReference>
<gene>
    <name evidence="1" type="ORF">DUNSADRAFT_699</name>
</gene>